<protein>
    <recommendedName>
        <fullName evidence="3">Prohibitin</fullName>
    </recommendedName>
</protein>
<dbReference type="Proteomes" id="UP001194468">
    <property type="component" value="Unassembled WGS sequence"/>
</dbReference>
<evidence type="ECO:0000313" key="1">
    <source>
        <dbReference type="EMBL" id="KAF8414398.1"/>
    </source>
</evidence>
<organism evidence="1 2">
    <name type="scientific">Boletus edulis BED1</name>
    <dbReference type="NCBI Taxonomy" id="1328754"/>
    <lineage>
        <taxon>Eukaryota</taxon>
        <taxon>Fungi</taxon>
        <taxon>Dikarya</taxon>
        <taxon>Basidiomycota</taxon>
        <taxon>Agaricomycotina</taxon>
        <taxon>Agaricomycetes</taxon>
        <taxon>Agaricomycetidae</taxon>
        <taxon>Boletales</taxon>
        <taxon>Boletineae</taxon>
        <taxon>Boletaceae</taxon>
        <taxon>Boletoideae</taxon>
        <taxon>Boletus</taxon>
    </lineage>
</organism>
<name>A0AAD4B9N5_BOLED</name>
<keyword evidence="2" id="KW-1185">Reference proteome</keyword>
<reference evidence="1" key="2">
    <citation type="journal article" date="2020" name="Nat. Commun.">
        <title>Large-scale genome sequencing of mycorrhizal fungi provides insights into the early evolution of symbiotic traits.</title>
        <authorList>
            <person name="Miyauchi S."/>
            <person name="Kiss E."/>
            <person name="Kuo A."/>
            <person name="Drula E."/>
            <person name="Kohler A."/>
            <person name="Sanchez-Garcia M."/>
            <person name="Morin E."/>
            <person name="Andreopoulos B."/>
            <person name="Barry K.W."/>
            <person name="Bonito G."/>
            <person name="Buee M."/>
            <person name="Carver A."/>
            <person name="Chen C."/>
            <person name="Cichocki N."/>
            <person name="Clum A."/>
            <person name="Culley D."/>
            <person name="Crous P.W."/>
            <person name="Fauchery L."/>
            <person name="Girlanda M."/>
            <person name="Hayes R.D."/>
            <person name="Keri Z."/>
            <person name="LaButti K."/>
            <person name="Lipzen A."/>
            <person name="Lombard V."/>
            <person name="Magnuson J."/>
            <person name="Maillard F."/>
            <person name="Murat C."/>
            <person name="Nolan M."/>
            <person name="Ohm R.A."/>
            <person name="Pangilinan J."/>
            <person name="Pereira M.F."/>
            <person name="Perotto S."/>
            <person name="Peter M."/>
            <person name="Pfister S."/>
            <person name="Riley R."/>
            <person name="Sitrit Y."/>
            <person name="Stielow J.B."/>
            <person name="Szollosi G."/>
            <person name="Zifcakova L."/>
            <person name="Stursova M."/>
            <person name="Spatafora J.W."/>
            <person name="Tedersoo L."/>
            <person name="Vaario L.M."/>
            <person name="Yamada A."/>
            <person name="Yan M."/>
            <person name="Wang P."/>
            <person name="Xu J."/>
            <person name="Bruns T."/>
            <person name="Baldrian P."/>
            <person name="Vilgalys R."/>
            <person name="Dunand C."/>
            <person name="Henrissat B."/>
            <person name="Grigoriev I.V."/>
            <person name="Hibbett D."/>
            <person name="Nagy L.G."/>
            <person name="Martin F.M."/>
        </authorList>
    </citation>
    <scope>NUCLEOTIDE SEQUENCE</scope>
    <source>
        <strain evidence="1">BED1</strain>
    </source>
</reference>
<evidence type="ECO:0008006" key="3">
    <source>
        <dbReference type="Google" id="ProtNLM"/>
    </source>
</evidence>
<comment type="caution">
    <text evidence="1">The sequence shown here is derived from an EMBL/GenBank/DDBJ whole genome shotgun (WGS) entry which is preliminary data.</text>
</comment>
<evidence type="ECO:0000313" key="2">
    <source>
        <dbReference type="Proteomes" id="UP001194468"/>
    </source>
</evidence>
<dbReference type="EMBL" id="WHUW01000550">
    <property type="protein sequence ID" value="KAF8414398.1"/>
    <property type="molecule type" value="Genomic_DNA"/>
</dbReference>
<proteinExistence type="predicted"/>
<dbReference type="AlphaFoldDB" id="A0AAD4B9N5"/>
<sequence length="54" mass="6012">MRANKGFLELRRLEAARDIANVLATSGNRVMLDAQSLLLNVTGEDTKELLRAKK</sequence>
<accession>A0AAD4B9N5</accession>
<gene>
    <name evidence="1" type="ORF">L210DRAFT_3659352</name>
</gene>
<reference evidence="1" key="1">
    <citation type="submission" date="2019-10" db="EMBL/GenBank/DDBJ databases">
        <authorList>
            <consortium name="DOE Joint Genome Institute"/>
            <person name="Kuo A."/>
            <person name="Miyauchi S."/>
            <person name="Kiss E."/>
            <person name="Drula E."/>
            <person name="Kohler A."/>
            <person name="Sanchez-Garcia M."/>
            <person name="Andreopoulos B."/>
            <person name="Barry K.W."/>
            <person name="Bonito G."/>
            <person name="Buee M."/>
            <person name="Carver A."/>
            <person name="Chen C."/>
            <person name="Cichocki N."/>
            <person name="Clum A."/>
            <person name="Culley D."/>
            <person name="Crous P.W."/>
            <person name="Fauchery L."/>
            <person name="Girlanda M."/>
            <person name="Hayes R."/>
            <person name="Keri Z."/>
            <person name="LaButti K."/>
            <person name="Lipzen A."/>
            <person name="Lombard V."/>
            <person name="Magnuson J."/>
            <person name="Maillard F."/>
            <person name="Morin E."/>
            <person name="Murat C."/>
            <person name="Nolan M."/>
            <person name="Ohm R."/>
            <person name="Pangilinan J."/>
            <person name="Pereira M."/>
            <person name="Perotto S."/>
            <person name="Peter M."/>
            <person name="Riley R."/>
            <person name="Sitrit Y."/>
            <person name="Stielow B."/>
            <person name="Szollosi G."/>
            <person name="Zifcakova L."/>
            <person name="Stursova M."/>
            <person name="Spatafora J.W."/>
            <person name="Tedersoo L."/>
            <person name="Vaario L.-M."/>
            <person name="Yamada A."/>
            <person name="Yan M."/>
            <person name="Wang P."/>
            <person name="Xu J."/>
            <person name="Bruns T."/>
            <person name="Baldrian P."/>
            <person name="Vilgalys R."/>
            <person name="Henrissat B."/>
            <person name="Grigoriev I.V."/>
            <person name="Hibbett D."/>
            <person name="Nagy L.G."/>
            <person name="Martin F.M."/>
        </authorList>
    </citation>
    <scope>NUCLEOTIDE SEQUENCE</scope>
    <source>
        <strain evidence="1">BED1</strain>
    </source>
</reference>